<sequence>MLALARVTIGKELGRADESSELTGGYSGFCDEAADSSGARPCETSTGPCEAAASSDAVDNSGARPCETSDRVSEAVDPQESCDQKISVDVKFDDVS</sequence>
<protein>
    <submittedName>
        <fullName evidence="1">Uncharacterized protein</fullName>
    </submittedName>
</protein>
<proteinExistence type="predicted"/>
<accession>A0ACB9JMR9</accession>
<evidence type="ECO:0000313" key="2">
    <source>
        <dbReference type="Proteomes" id="UP001056120"/>
    </source>
</evidence>
<dbReference type="Proteomes" id="UP001056120">
    <property type="component" value="Linkage Group LG03"/>
</dbReference>
<name>A0ACB9JMR9_9ASTR</name>
<evidence type="ECO:0000313" key="1">
    <source>
        <dbReference type="EMBL" id="KAI3820835.1"/>
    </source>
</evidence>
<reference evidence="1 2" key="2">
    <citation type="journal article" date="2022" name="Mol. Ecol. Resour.">
        <title>The genomes of chicory, endive, great burdock and yacon provide insights into Asteraceae paleo-polyploidization history and plant inulin production.</title>
        <authorList>
            <person name="Fan W."/>
            <person name="Wang S."/>
            <person name="Wang H."/>
            <person name="Wang A."/>
            <person name="Jiang F."/>
            <person name="Liu H."/>
            <person name="Zhao H."/>
            <person name="Xu D."/>
            <person name="Zhang Y."/>
        </authorList>
    </citation>
    <scope>NUCLEOTIDE SEQUENCE [LARGE SCALE GENOMIC DNA]</scope>
    <source>
        <strain evidence="2">cv. Yunnan</strain>
        <tissue evidence="1">Leaves</tissue>
    </source>
</reference>
<comment type="caution">
    <text evidence="1">The sequence shown here is derived from an EMBL/GenBank/DDBJ whole genome shotgun (WGS) entry which is preliminary data.</text>
</comment>
<reference evidence="2" key="1">
    <citation type="journal article" date="2022" name="Mol. Ecol. Resour.">
        <title>The genomes of chicory, endive, great burdock and yacon provide insights into Asteraceae palaeo-polyploidization history and plant inulin production.</title>
        <authorList>
            <person name="Fan W."/>
            <person name="Wang S."/>
            <person name="Wang H."/>
            <person name="Wang A."/>
            <person name="Jiang F."/>
            <person name="Liu H."/>
            <person name="Zhao H."/>
            <person name="Xu D."/>
            <person name="Zhang Y."/>
        </authorList>
    </citation>
    <scope>NUCLEOTIDE SEQUENCE [LARGE SCALE GENOMIC DNA]</scope>
    <source>
        <strain evidence="2">cv. Yunnan</strain>
    </source>
</reference>
<gene>
    <name evidence="1" type="ORF">L1987_08384</name>
</gene>
<organism evidence="1 2">
    <name type="scientific">Smallanthus sonchifolius</name>
    <dbReference type="NCBI Taxonomy" id="185202"/>
    <lineage>
        <taxon>Eukaryota</taxon>
        <taxon>Viridiplantae</taxon>
        <taxon>Streptophyta</taxon>
        <taxon>Embryophyta</taxon>
        <taxon>Tracheophyta</taxon>
        <taxon>Spermatophyta</taxon>
        <taxon>Magnoliopsida</taxon>
        <taxon>eudicotyledons</taxon>
        <taxon>Gunneridae</taxon>
        <taxon>Pentapetalae</taxon>
        <taxon>asterids</taxon>
        <taxon>campanulids</taxon>
        <taxon>Asterales</taxon>
        <taxon>Asteraceae</taxon>
        <taxon>Asteroideae</taxon>
        <taxon>Heliantheae alliance</taxon>
        <taxon>Millerieae</taxon>
        <taxon>Smallanthus</taxon>
    </lineage>
</organism>
<keyword evidence="2" id="KW-1185">Reference proteome</keyword>
<dbReference type="EMBL" id="CM042020">
    <property type="protein sequence ID" value="KAI3820835.1"/>
    <property type="molecule type" value="Genomic_DNA"/>
</dbReference>